<sequence>MDVCGGGGCVVLPSVVAQAGSLLKLVSTPPFALAFSFGTHSHAPRTSPFLSTSVDLFLVSCRWFDLFFFLGSLGVVIFVRRSKKERDEVSSVGWDPWLRAILCKVLLVYYSVYRCWRKITYHVCILLVAFLSIVEAGIKTSSFTTCP</sequence>
<evidence type="ECO:0000313" key="3">
    <source>
        <dbReference type="Proteomes" id="UP000736672"/>
    </source>
</evidence>
<keyword evidence="1" id="KW-1133">Transmembrane helix</keyword>
<organism evidence="2 3">
    <name type="scientific">Fusarium solani</name>
    <name type="common">Filamentous fungus</name>
    <dbReference type="NCBI Taxonomy" id="169388"/>
    <lineage>
        <taxon>Eukaryota</taxon>
        <taxon>Fungi</taxon>
        <taxon>Dikarya</taxon>
        <taxon>Ascomycota</taxon>
        <taxon>Pezizomycotina</taxon>
        <taxon>Sordariomycetes</taxon>
        <taxon>Hypocreomycetidae</taxon>
        <taxon>Hypocreales</taxon>
        <taxon>Nectriaceae</taxon>
        <taxon>Fusarium</taxon>
        <taxon>Fusarium solani species complex</taxon>
    </lineage>
</organism>
<comment type="caution">
    <text evidence="2">The sequence shown here is derived from an EMBL/GenBank/DDBJ whole genome shotgun (WGS) entry which is preliminary data.</text>
</comment>
<evidence type="ECO:0008006" key="4">
    <source>
        <dbReference type="Google" id="ProtNLM"/>
    </source>
</evidence>
<reference evidence="2" key="1">
    <citation type="journal article" date="2021" name="Nat. Commun.">
        <title>Genetic determinants of endophytism in the Arabidopsis root mycobiome.</title>
        <authorList>
            <person name="Mesny F."/>
            <person name="Miyauchi S."/>
            <person name="Thiergart T."/>
            <person name="Pickel B."/>
            <person name="Atanasova L."/>
            <person name="Karlsson M."/>
            <person name="Huettel B."/>
            <person name="Barry K.W."/>
            <person name="Haridas S."/>
            <person name="Chen C."/>
            <person name="Bauer D."/>
            <person name="Andreopoulos W."/>
            <person name="Pangilinan J."/>
            <person name="LaButti K."/>
            <person name="Riley R."/>
            <person name="Lipzen A."/>
            <person name="Clum A."/>
            <person name="Drula E."/>
            <person name="Henrissat B."/>
            <person name="Kohler A."/>
            <person name="Grigoriev I.V."/>
            <person name="Martin F.M."/>
            <person name="Hacquard S."/>
        </authorList>
    </citation>
    <scope>NUCLEOTIDE SEQUENCE</scope>
    <source>
        <strain evidence="2">FSSC 5 MPI-SDFR-AT-0091</strain>
    </source>
</reference>
<protein>
    <recommendedName>
        <fullName evidence="4">Transmembrane protein</fullName>
    </recommendedName>
</protein>
<dbReference type="EMBL" id="JAGTJS010000008">
    <property type="protein sequence ID" value="KAH7259986.1"/>
    <property type="molecule type" value="Genomic_DNA"/>
</dbReference>
<keyword evidence="1" id="KW-0812">Transmembrane</keyword>
<evidence type="ECO:0000256" key="1">
    <source>
        <dbReference type="SAM" id="Phobius"/>
    </source>
</evidence>
<keyword evidence="1" id="KW-0472">Membrane</keyword>
<proteinExistence type="predicted"/>
<gene>
    <name evidence="2" type="ORF">B0J15DRAFT_274696</name>
</gene>
<feature type="transmembrane region" description="Helical" evidence="1">
    <location>
        <begin position="119"/>
        <end position="138"/>
    </location>
</feature>
<keyword evidence="3" id="KW-1185">Reference proteome</keyword>
<evidence type="ECO:0000313" key="2">
    <source>
        <dbReference type="EMBL" id="KAH7259986.1"/>
    </source>
</evidence>
<dbReference type="AlphaFoldDB" id="A0A9P9HMJ2"/>
<feature type="transmembrane region" description="Helical" evidence="1">
    <location>
        <begin position="56"/>
        <end position="79"/>
    </location>
</feature>
<dbReference type="Proteomes" id="UP000736672">
    <property type="component" value="Unassembled WGS sequence"/>
</dbReference>
<accession>A0A9P9HMJ2</accession>
<name>A0A9P9HMJ2_FUSSL</name>